<reference evidence="2" key="1">
    <citation type="submission" date="2015-06" db="EMBL/GenBank/DDBJ databases">
        <authorList>
            <person name="Hoefler B.C."/>
            <person name="Straight P.D."/>
        </authorList>
    </citation>
    <scope>NUCLEOTIDE SEQUENCE</scope>
</reference>
<name>A0A0K8U1A9_BACLA</name>
<evidence type="ECO:0000313" key="2">
    <source>
        <dbReference type="EMBL" id="JAI20534.1"/>
    </source>
</evidence>
<proteinExistence type="predicted"/>
<accession>A0A0K8U1A9</accession>
<gene>
    <name evidence="2" type="ORF">c0_g1_i5</name>
</gene>
<dbReference type="EMBL" id="GDHF01031780">
    <property type="protein sequence ID" value="JAI20534.1"/>
    <property type="molecule type" value="Transcribed_RNA"/>
</dbReference>
<sequence length="269" mass="27847">MEDPSIKKRLIDFGIDEHEYDEVQELPDESNINPQIATTTTDLPLQQQQQPLLHNTNNNNNTITTDTPPELPPPKQNKLKNSKKSKSKSKIPRSPSLAASSSAAGSSVNINITNNNNNSNFGSGITYSPIPPQTPPLPVSYQQSKLKHMNGGNITPTTPLANFGAGFSPVTPTTPTILVSNSVGGNNVAFASTPTGGSVGGVAVMGGGSVPLSGGLGANGTSAGGGVNVTNAGNQRGSVNMASARRPQLQISPIPESPKKFSVFNLDGA</sequence>
<dbReference type="OrthoDB" id="2272012at2759"/>
<feature type="region of interest" description="Disordered" evidence="1">
    <location>
        <begin position="53"/>
        <end position="104"/>
    </location>
</feature>
<feature type="compositionally biased region" description="Low complexity" evidence="1">
    <location>
        <begin position="92"/>
        <end position="104"/>
    </location>
</feature>
<dbReference type="AlphaFoldDB" id="A0A0K8U1A9"/>
<feature type="compositionally biased region" description="Low complexity" evidence="1">
    <location>
        <begin position="53"/>
        <end position="68"/>
    </location>
</feature>
<feature type="compositionally biased region" description="Basic residues" evidence="1">
    <location>
        <begin position="77"/>
        <end position="91"/>
    </location>
</feature>
<protein>
    <submittedName>
        <fullName evidence="2">Uncharacterized protein</fullName>
    </submittedName>
</protein>
<organism evidence="2">
    <name type="scientific">Bactrocera latifrons</name>
    <name type="common">Malaysian fruit fly</name>
    <name type="synonym">Chaetodacus latifrons</name>
    <dbReference type="NCBI Taxonomy" id="174628"/>
    <lineage>
        <taxon>Eukaryota</taxon>
        <taxon>Metazoa</taxon>
        <taxon>Ecdysozoa</taxon>
        <taxon>Arthropoda</taxon>
        <taxon>Hexapoda</taxon>
        <taxon>Insecta</taxon>
        <taxon>Pterygota</taxon>
        <taxon>Neoptera</taxon>
        <taxon>Endopterygota</taxon>
        <taxon>Diptera</taxon>
        <taxon>Brachycera</taxon>
        <taxon>Muscomorpha</taxon>
        <taxon>Tephritoidea</taxon>
        <taxon>Tephritidae</taxon>
        <taxon>Bactrocera</taxon>
        <taxon>Bactrocera</taxon>
    </lineage>
</organism>
<evidence type="ECO:0000256" key="1">
    <source>
        <dbReference type="SAM" id="MobiDB-lite"/>
    </source>
</evidence>